<reference evidence="1" key="2">
    <citation type="submission" date="2025-09" db="UniProtKB">
        <authorList>
            <consortium name="Ensembl"/>
        </authorList>
    </citation>
    <scope>IDENTIFICATION</scope>
</reference>
<evidence type="ECO:0000313" key="1">
    <source>
        <dbReference type="Ensembl" id="ENSLLEP00000016291.1"/>
    </source>
</evidence>
<accession>A0A8C5MQA0</accession>
<proteinExistence type="predicted"/>
<name>A0A8C5MQA0_9ANUR</name>
<reference evidence="1" key="1">
    <citation type="submission" date="2025-08" db="UniProtKB">
        <authorList>
            <consortium name="Ensembl"/>
        </authorList>
    </citation>
    <scope>IDENTIFICATION</scope>
</reference>
<dbReference type="AlphaFoldDB" id="A0A8C5MQA0"/>
<evidence type="ECO:0000313" key="2">
    <source>
        <dbReference type="Proteomes" id="UP000694569"/>
    </source>
</evidence>
<protein>
    <submittedName>
        <fullName evidence="1">Uncharacterized protein</fullName>
    </submittedName>
</protein>
<organism evidence="1 2">
    <name type="scientific">Leptobrachium leishanense</name>
    <name type="common">Leishan spiny toad</name>
    <dbReference type="NCBI Taxonomy" id="445787"/>
    <lineage>
        <taxon>Eukaryota</taxon>
        <taxon>Metazoa</taxon>
        <taxon>Chordata</taxon>
        <taxon>Craniata</taxon>
        <taxon>Vertebrata</taxon>
        <taxon>Euteleostomi</taxon>
        <taxon>Amphibia</taxon>
        <taxon>Batrachia</taxon>
        <taxon>Anura</taxon>
        <taxon>Pelobatoidea</taxon>
        <taxon>Megophryidae</taxon>
        <taxon>Leptobrachium</taxon>
    </lineage>
</organism>
<sequence>FPFLSTALTRSSRLLLMVFSRVMLGSHERTFHVRLTALFAVHRSFSKESIENNTQSICTLFPARATHVAADAKMAPT</sequence>
<keyword evidence="2" id="KW-1185">Reference proteome</keyword>
<dbReference type="Ensembl" id="ENSLLET00000016914.1">
    <property type="protein sequence ID" value="ENSLLEP00000016291.1"/>
    <property type="gene ID" value="ENSLLEG00000010391.1"/>
</dbReference>
<dbReference type="Proteomes" id="UP000694569">
    <property type="component" value="Unplaced"/>
</dbReference>